<protein>
    <recommendedName>
        <fullName evidence="4">DUF1772 domain-containing protein</fullName>
    </recommendedName>
</protein>
<dbReference type="AlphaFoldDB" id="A0A5C5XEQ5"/>
<feature type="transmembrane region" description="Helical" evidence="1">
    <location>
        <begin position="55"/>
        <end position="77"/>
    </location>
</feature>
<keyword evidence="1" id="KW-0472">Membrane</keyword>
<keyword evidence="3" id="KW-1185">Reference proteome</keyword>
<feature type="transmembrane region" description="Helical" evidence="1">
    <location>
        <begin position="83"/>
        <end position="108"/>
    </location>
</feature>
<dbReference type="EMBL" id="SJPG01000001">
    <property type="protein sequence ID" value="TWT60615.1"/>
    <property type="molecule type" value="Genomic_DNA"/>
</dbReference>
<evidence type="ECO:0000313" key="3">
    <source>
        <dbReference type="Proteomes" id="UP000316095"/>
    </source>
</evidence>
<reference evidence="2 3" key="1">
    <citation type="submission" date="2019-02" db="EMBL/GenBank/DDBJ databases">
        <title>Deep-cultivation of Planctomycetes and their phenomic and genomic characterization uncovers novel biology.</title>
        <authorList>
            <person name="Wiegand S."/>
            <person name="Jogler M."/>
            <person name="Boedeker C."/>
            <person name="Pinto D."/>
            <person name="Vollmers J."/>
            <person name="Rivas-Marin E."/>
            <person name="Kohn T."/>
            <person name="Peeters S.H."/>
            <person name="Heuer A."/>
            <person name="Rast P."/>
            <person name="Oberbeckmann S."/>
            <person name="Bunk B."/>
            <person name="Jeske O."/>
            <person name="Meyerdierks A."/>
            <person name="Storesund J.E."/>
            <person name="Kallscheuer N."/>
            <person name="Luecker S."/>
            <person name="Lage O.M."/>
            <person name="Pohl T."/>
            <person name="Merkel B.J."/>
            <person name="Hornburger P."/>
            <person name="Mueller R.-W."/>
            <person name="Bruemmer F."/>
            <person name="Labrenz M."/>
            <person name="Spormann A.M."/>
            <person name="Op Den Camp H."/>
            <person name="Overmann J."/>
            <person name="Amann R."/>
            <person name="Jetten M.S.M."/>
            <person name="Mascher T."/>
            <person name="Medema M.H."/>
            <person name="Devos D.P."/>
            <person name="Kaster A.-K."/>
            <person name="Ovreas L."/>
            <person name="Rohde M."/>
            <person name="Galperin M.Y."/>
            <person name="Jogler C."/>
        </authorList>
    </citation>
    <scope>NUCLEOTIDE SEQUENCE [LARGE SCALE GENOMIC DNA]</scope>
    <source>
        <strain evidence="2 3">Pan54</strain>
    </source>
</reference>
<feature type="transmembrane region" description="Helical" evidence="1">
    <location>
        <begin position="129"/>
        <end position="150"/>
    </location>
</feature>
<evidence type="ECO:0000313" key="2">
    <source>
        <dbReference type="EMBL" id="TWT60615.1"/>
    </source>
</evidence>
<dbReference type="RefSeq" id="WP_207310060.1">
    <property type="nucleotide sequence ID" value="NZ_SJPG01000001.1"/>
</dbReference>
<organism evidence="2 3">
    <name type="scientific">Rubinisphaera italica</name>
    <dbReference type="NCBI Taxonomy" id="2527969"/>
    <lineage>
        <taxon>Bacteria</taxon>
        <taxon>Pseudomonadati</taxon>
        <taxon>Planctomycetota</taxon>
        <taxon>Planctomycetia</taxon>
        <taxon>Planctomycetales</taxon>
        <taxon>Planctomycetaceae</taxon>
        <taxon>Rubinisphaera</taxon>
    </lineage>
</organism>
<dbReference type="Proteomes" id="UP000316095">
    <property type="component" value="Unassembled WGS sequence"/>
</dbReference>
<gene>
    <name evidence="2" type="ORF">Pan54_13290</name>
</gene>
<evidence type="ECO:0000256" key="1">
    <source>
        <dbReference type="SAM" id="Phobius"/>
    </source>
</evidence>
<name>A0A5C5XEQ5_9PLAN</name>
<sequence>MNDIDITIRLIFLAHVAATLYMTGLIWFVQIVHYPLLAATGRAEFSAYEKRHMSLTTWVVMPPMLVEIATAVLLFWFRPADVASWQVWSGVILLAIIWLSTAFLQVPCHEKLANGFNAEVQQRLVATNWIRTIAWTLRGLLVLGMMWNTWAVT</sequence>
<keyword evidence="1" id="KW-1133">Transmembrane helix</keyword>
<comment type="caution">
    <text evidence="2">The sequence shown here is derived from an EMBL/GenBank/DDBJ whole genome shotgun (WGS) entry which is preliminary data.</text>
</comment>
<accession>A0A5C5XEQ5</accession>
<keyword evidence="1" id="KW-0812">Transmembrane</keyword>
<evidence type="ECO:0008006" key="4">
    <source>
        <dbReference type="Google" id="ProtNLM"/>
    </source>
</evidence>
<feature type="transmembrane region" description="Helical" evidence="1">
    <location>
        <begin position="6"/>
        <end position="34"/>
    </location>
</feature>
<proteinExistence type="predicted"/>